<dbReference type="UniPathway" id="UPA00143"/>
<dbReference type="Pfam" id="PF02825">
    <property type="entry name" value="WWE"/>
    <property type="match status" value="3"/>
</dbReference>
<keyword evidence="3" id="KW-0539">Nucleus</keyword>
<dbReference type="Proteomes" id="UP000472267">
    <property type="component" value="Chromosome 17"/>
</dbReference>
<dbReference type="SUPFAM" id="SSF117839">
    <property type="entry name" value="WWE domain"/>
    <property type="match status" value="3"/>
</dbReference>
<evidence type="ECO:0000256" key="1">
    <source>
        <dbReference type="ARBA" id="ARBA00004123"/>
    </source>
</evidence>
<name>A0A672GWS5_SALFA</name>
<dbReference type="Gene3D" id="3.30.720.50">
    <property type="match status" value="3"/>
</dbReference>
<dbReference type="SMART" id="SM00678">
    <property type="entry name" value="WWE"/>
    <property type="match status" value="2"/>
</dbReference>
<evidence type="ECO:0000313" key="7">
    <source>
        <dbReference type="Ensembl" id="ENSSFAP00005015939.1"/>
    </source>
</evidence>
<evidence type="ECO:0000256" key="4">
    <source>
        <dbReference type="ARBA" id="ARBA00024347"/>
    </source>
</evidence>
<protein>
    <submittedName>
        <fullName evidence="7">Uncharacterized LOC115404518</fullName>
    </submittedName>
</protein>
<feature type="domain" description="WWE" evidence="6">
    <location>
        <begin position="75"/>
        <end position="159"/>
    </location>
</feature>
<accession>A0A672GWS5</accession>
<evidence type="ECO:0000256" key="2">
    <source>
        <dbReference type="ARBA" id="ARBA00004906"/>
    </source>
</evidence>
<dbReference type="InterPro" id="IPR051712">
    <property type="entry name" value="ARTD-AVP"/>
</dbReference>
<comment type="similarity">
    <text evidence="4">Belongs to the ARTD/PARP family.</text>
</comment>
<dbReference type="OrthoDB" id="24952at2759"/>
<dbReference type="InParanoid" id="A0A672GWS5"/>
<dbReference type="PROSITE" id="PS50918">
    <property type="entry name" value="WWE"/>
    <property type="match status" value="3"/>
</dbReference>
<comment type="pathway">
    <text evidence="2">Protein modification; protein ubiquitination.</text>
</comment>
<organism evidence="7 8">
    <name type="scientific">Salarias fasciatus</name>
    <name type="common">Jewelled blenny</name>
    <name type="synonym">Blennius fasciatus</name>
    <dbReference type="NCBI Taxonomy" id="181472"/>
    <lineage>
        <taxon>Eukaryota</taxon>
        <taxon>Metazoa</taxon>
        <taxon>Chordata</taxon>
        <taxon>Craniata</taxon>
        <taxon>Vertebrata</taxon>
        <taxon>Euteleostomi</taxon>
        <taxon>Actinopterygii</taxon>
        <taxon>Neopterygii</taxon>
        <taxon>Teleostei</taxon>
        <taxon>Neoteleostei</taxon>
        <taxon>Acanthomorphata</taxon>
        <taxon>Ovalentaria</taxon>
        <taxon>Blenniimorphae</taxon>
        <taxon>Blenniiformes</taxon>
        <taxon>Blennioidei</taxon>
        <taxon>Blenniidae</taxon>
        <taxon>Salariinae</taxon>
        <taxon>Salarias</taxon>
    </lineage>
</organism>
<dbReference type="Pfam" id="PF23466">
    <property type="entry name" value="WWE_4"/>
    <property type="match status" value="1"/>
</dbReference>
<gene>
    <name evidence="7" type="primary">si:ch211-244b2.3</name>
</gene>
<reference evidence="7" key="2">
    <citation type="submission" date="2025-08" db="UniProtKB">
        <authorList>
            <consortium name="Ensembl"/>
        </authorList>
    </citation>
    <scope>IDENTIFICATION</scope>
</reference>
<dbReference type="GO" id="GO:0008270">
    <property type="term" value="F:zinc ion binding"/>
    <property type="evidence" value="ECO:0007669"/>
    <property type="project" value="InterPro"/>
</dbReference>
<feature type="domain" description="WWE" evidence="6">
    <location>
        <begin position="179"/>
        <end position="261"/>
    </location>
</feature>
<reference evidence="7" key="1">
    <citation type="submission" date="2019-06" db="EMBL/GenBank/DDBJ databases">
        <authorList>
            <consortium name="Wellcome Sanger Institute Data Sharing"/>
        </authorList>
    </citation>
    <scope>NUCLEOTIDE SEQUENCE [LARGE SCALE GENOMIC DNA]</scope>
</reference>
<dbReference type="GO" id="GO:1990404">
    <property type="term" value="F:NAD+-protein mono-ADP-ribosyltransferase activity"/>
    <property type="evidence" value="ECO:0007669"/>
    <property type="project" value="TreeGrafter"/>
</dbReference>
<keyword evidence="8" id="KW-1185">Reference proteome</keyword>
<sequence length="354" mass="39956">MAYEEINECLSSGGKHYEWQLNVGGRWQKIENDHVIEVHYCHAGAKGIMIISTAGKLFINFDTLRTDNPSIRVQRLSFLPADQPEVHSWFYRGDRLWTEYGSQGSNSSSSISSGEIERHFSLNPAGTLQFSVGTANYSLDFSTMTQTNQNTSMRRKVRRRPKYTAQSGGLSAAMTPPATPPQPPPLPSWLEVTWEFLGDRSVWTEYQSDVCSYGSADIERAYQSDSQGQLKFTAGKYSYTLDFSGMFQINDSLKTKRKVRRTQHTSSPAAVAAAAVVPPRWQFQDVDGQWMDYVKGNGGCSISSQDVELRYQQDPSGSLDFSTAMFRYRLDFTDMTQTNVSTNTSRDVRRLLQQ</sequence>
<dbReference type="GO" id="GO:0003950">
    <property type="term" value="F:NAD+ poly-ADP-ribosyltransferase activity"/>
    <property type="evidence" value="ECO:0007669"/>
    <property type="project" value="TreeGrafter"/>
</dbReference>
<evidence type="ECO:0000256" key="5">
    <source>
        <dbReference type="SAM" id="MobiDB-lite"/>
    </source>
</evidence>
<dbReference type="PANTHER" id="PTHR45740">
    <property type="entry name" value="POLY [ADP-RIBOSE] POLYMERASE"/>
    <property type="match status" value="1"/>
</dbReference>
<evidence type="ECO:0000313" key="8">
    <source>
        <dbReference type="Proteomes" id="UP000472267"/>
    </source>
</evidence>
<comment type="subcellular location">
    <subcellularLocation>
        <location evidence="1">Nucleus</location>
    </subcellularLocation>
</comment>
<evidence type="ECO:0000259" key="6">
    <source>
        <dbReference type="PROSITE" id="PS50918"/>
    </source>
</evidence>
<feature type="domain" description="WWE" evidence="6">
    <location>
        <begin position="266"/>
        <end position="350"/>
    </location>
</feature>
<dbReference type="Ensembl" id="ENSSFAT00005016581.1">
    <property type="protein sequence ID" value="ENSSFAP00005015939.1"/>
    <property type="gene ID" value="ENSSFAG00005008484.1"/>
</dbReference>
<dbReference type="InterPro" id="IPR004170">
    <property type="entry name" value="WWE_dom"/>
</dbReference>
<reference evidence="7" key="3">
    <citation type="submission" date="2025-09" db="UniProtKB">
        <authorList>
            <consortium name="Ensembl"/>
        </authorList>
    </citation>
    <scope>IDENTIFICATION</scope>
</reference>
<dbReference type="GO" id="GO:0016567">
    <property type="term" value="P:protein ubiquitination"/>
    <property type="evidence" value="ECO:0007669"/>
    <property type="project" value="UniProtKB-UniPathway"/>
</dbReference>
<dbReference type="InterPro" id="IPR037197">
    <property type="entry name" value="WWE_dom_sf"/>
</dbReference>
<dbReference type="InterPro" id="IPR018123">
    <property type="entry name" value="WWE-dom_subgr"/>
</dbReference>
<dbReference type="OMA" id="DQLWCEY"/>
<evidence type="ECO:0000256" key="3">
    <source>
        <dbReference type="ARBA" id="ARBA00023242"/>
    </source>
</evidence>
<dbReference type="FunCoup" id="A0A672GWS5">
    <property type="interactions" value="36"/>
</dbReference>
<proteinExistence type="inferred from homology"/>
<dbReference type="AlphaFoldDB" id="A0A672GWS5"/>
<feature type="compositionally biased region" description="Basic residues" evidence="5">
    <location>
        <begin position="153"/>
        <end position="162"/>
    </location>
</feature>
<dbReference type="GO" id="GO:0005634">
    <property type="term" value="C:nucleus"/>
    <property type="evidence" value="ECO:0007669"/>
    <property type="project" value="UniProtKB-SubCell"/>
</dbReference>
<dbReference type="PANTHER" id="PTHR45740:SF14">
    <property type="entry name" value="NOVEL PROTEIN"/>
    <property type="match status" value="1"/>
</dbReference>
<feature type="region of interest" description="Disordered" evidence="5">
    <location>
        <begin position="148"/>
        <end position="182"/>
    </location>
</feature>